<dbReference type="InterPro" id="IPR027614">
    <property type="entry name" value="OMP_Lepto"/>
</dbReference>
<reference evidence="1" key="1">
    <citation type="journal article" date="2019" name="PLoS Negl. Trop. Dis.">
        <title>Revisiting the worldwide diversity of Leptospira species in the environment.</title>
        <authorList>
            <person name="Vincent A.T."/>
            <person name="Schiettekatte O."/>
            <person name="Bourhy P."/>
            <person name="Veyrier F.J."/>
            <person name="Picardeau M."/>
        </authorList>
    </citation>
    <scope>NUCLEOTIDE SEQUENCE [LARGE SCALE GENOMIC DNA]</scope>
    <source>
        <strain evidence="1">201702692</strain>
    </source>
</reference>
<dbReference type="OrthoDB" id="342691at2"/>
<dbReference type="AlphaFoldDB" id="A0A4R9JFI5"/>
<dbReference type="Proteomes" id="UP000298125">
    <property type="component" value="Unassembled WGS sequence"/>
</dbReference>
<evidence type="ECO:0000313" key="2">
    <source>
        <dbReference type="Proteomes" id="UP000298125"/>
    </source>
</evidence>
<dbReference type="NCBIfam" id="TIGR04327">
    <property type="entry name" value="OMP_LA_2444"/>
    <property type="match status" value="1"/>
</dbReference>
<evidence type="ECO:0008006" key="3">
    <source>
        <dbReference type="Google" id="ProtNLM"/>
    </source>
</evidence>
<proteinExistence type="predicted"/>
<organism evidence="1 2">
    <name type="scientific">Leptospira perdikensis</name>
    <dbReference type="NCBI Taxonomy" id="2484948"/>
    <lineage>
        <taxon>Bacteria</taxon>
        <taxon>Pseudomonadati</taxon>
        <taxon>Spirochaetota</taxon>
        <taxon>Spirochaetia</taxon>
        <taxon>Leptospirales</taxon>
        <taxon>Leptospiraceae</taxon>
        <taxon>Leptospira</taxon>
    </lineage>
</organism>
<protein>
    <recommendedName>
        <fullName evidence="3">Outer membrane protein</fullName>
    </recommendedName>
</protein>
<gene>
    <name evidence="1" type="ORF">EHQ49_11615</name>
</gene>
<dbReference type="RefSeq" id="WP_135579561.1">
    <property type="nucleotide sequence ID" value="NZ_RQGA01000013.1"/>
</dbReference>
<keyword evidence="2" id="KW-1185">Reference proteome</keyword>
<comment type="caution">
    <text evidence="1">The sequence shown here is derived from an EMBL/GenBank/DDBJ whole genome shotgun (WGS) entry which is preliminary data.</text>
</comment>
<accession>A0A4R9JFI5</accession>
<sequence length="322" mass="37379">MKQNLIYVFLVSVSSMIFAEGEGRETERPVPEGNSKKSEWSLLLKRQTYHYLPYEYSSLTDKNESIFPTRSSSALKENGKVLIPFVFSYENLEKGFKVDLSYFEIEIVNANTLLYQQSAQGGNLSRFYLSPMARSEFELNLYKTFAPTKDWKLNLGGGVRNINRYLYGNYLGQGTFKEYFFTYGPQASIQTIYQIHQDFAFHLTMDVFYTQGTRFFKQPNLMEDRFQYSLSTAGTEGIFRGYEWDGSLSYSFHPHMKFFVGYNMIVSKFSYLHYNDIQLKQGTENLGSQNPTLAGVWEMNLPQKSENFDVLRGIYLGLMVSF</sequence>
<evidence type="ECO:0000313" key="1">
    <source>
        <dbReference type="EMBL" id="TGL39008.1"/>
    </source>
</evidence>
<name>A0A4R9JFI5_9LEPT</name>
<dbReference type="EMBL" id="RQGA01000013">
    <property type="protein sequence ID" value="TGL39008.1"/>
    <property type="molecule type" value="Genomic_DNA"/>
</dbReference>